<dbReference type="AlphaFoldDB" id="A0A1Y1Y7Y6"/>
<dbReference type="OrthoDB" id="2289918at2759"/>
<dbReference type="EMBL" id="MCFA01000317">
    <property type="protein sequence ID" value="ORX94142.1"/>
    <property type="molecule type" value="Genomic_DNA"/>
</dbReference>
<protein>
    <recommendedName>
        <fullName evidence="2">ASX DEUBAD domain-containing protein</fullName>
    </recommendedName>
</protein>
<dbReference type="Proteomes" id="UP000193144">
    <property type="component" value="Unassembled WGS sequence"/>
</dbReference>
<feature type="region of interest" description="Disordered" evidence="1">
    <location>
        <begin position="1"/>
        <end position="57"/>
    </location>
</feature>
<gene>
    <name evidence="3" type="ORF">BCR34DRAFT_620222</name>
</gene>
<reference evidence="3 4" key="1">
    <citation type="submission" date="2016-07" db="EMBL/GenBank/DDBJ databases">
        <title>Pervasive Adenine N6-methylation of Active Genes in Fungi.</title>
        <authorList>
            <consortium name="DOE Joint Genome Institute"/>
            <person name="Mondo S.J."/>
            <person name="Dannebaum R.O."/>
            <person name="Kuo R.C."/>
            <person name="Labutti K."/>
            <person name="Haridas S."/>
            <person name="Kuo A."/>
            <person name="Salamov A."/>
            <person name="Ahrendt S.R."/>
            <person name="Lipzen A."/>
            <person name="Sullivan W."/>
            <person name="Andreopoulos W.B."/>
            <person name="Clum A."/>
            <person name="Lindquist E."/>
            <person name="Daum C."/>
            <person name="Ramamoorthy G.K."/>
            <person name="Gryganskyi A."/>
            <person name="Culley D."/>
            <person name="Magnuson J.K."/>
            <person name="James T.Y."/>
            <person name="O'Malley M.A."/>
            <person name="Stajich J.E."/>
            <person name="Spatafora J.W."/>
            <person name="Visel A."/>
            <person name="Grigoriev I.V."/>
        </authorList>
    </citation>
    <scope>NUCLEOTIDE SEQUENCE [LARGE SCALE GENOMIC DNA]</scope>
    <source>
        <strain evidence="3 4">CBS 115471</strain>
    </source>
</reference>
<evidence type="ECO:0000313" key="4">
    <source>
        <dbReference type="Proteomes" id="UP000193144"/>
    </source>
</evidence>
<dbReference type="STRING" id="1231657.A0A1Y1Y7Y6"/>
<feature type="domain" description="ASX DEUBAD" evidence="2">
    <location>
        <begin position="47"/>
        <end position="107"/>
    </location>
</feature>
<proteinExistence type="predicted"/>
<evidence type="ECO:0000256" key="1">
    <source>
        <dbReference type="SAM" id="MobiDB-lite"/>
    </source>
</evidence>
<evidence type="ECO:0000259" key="2">
    <source>
        <dbReference type="Pfam" id="PF13919"/>
    </source>
</evidence>
<name>A0A1Y1Y7Y6_9PLEO</name>
<dbReference type="Pfam" id="PF13919">
    <property type="entry name" value="ASXH"/>
    <property type="match status" value="1"/>
</dbReference>
<sequence length="166" mass="19061">MTDSPDELRNTGMLIRRQPLRRKAKEPTTVPNTLPATRPKKEVEKPNPKQKTKTFDPTYMTTNSRSKLASEGLDIYHLLTKYLAWDILSPDQQAKLLKLLPQFAANLELQEQLKAGGTKVPRAKELSLGFSPFKTDDKAEKAYMARAEGEFDEWKEKEAELWWGQK</sequence>
<comment type="caution">
    <text evidence="3">The sequence shown here is derived from an EMBL/GenBank/DDBJ whole genome shotgun (WGS) entry which is preliminary data.</text>
</comment>
<organism evidence="3 4">
    <name type="scientific">Clohesyomyces aquaticus</name>
    <dbReference type="NCBI Taxonomy" id="1231657"/>
    <lineage>
        <taxon>Eukaryota</taxon>
        <taxon>Fungi</taxon>
        <taxon>Dikarya</taxon>
        <taxon>Ascomycota</taxon>
        <taxon>Pezizomycotina</taxon>
        <taxon>Dothideomycetes</taxon>
        <taxon>Pleosporomycetidae</taxon>
        <taxon>Pleosporales</taxon>
        <taxon>Lindgomycetaceae</taxon>
        <taxon>Clohesyomyces</taxon>
    </lineage>
</organism>
<accession>A0A1Y1Y7Y6</accession>
<dbReference type="InterPro" id="IPR028020">
    <property type="entry name" value="ASX_DEUBAD_dom"/>
</dbReference>
<keyword evidence="4" id="KW-1185">Reference proteome</keyword>
<evidence type="ECO:0000313" key="3">
    <source>
        <dbReference type="EMBL" id="ORX94142.1"/>
    </source>
</evidence>